<keyword evidence="1" id="KW-0472">Membrane</keyword>
<proteinExistence type="predicted"/>
<organism evidence="3 4">
    <name type="scientific">Rugosimonospora africana</name>
    <dbReference type="NCBI Taxonomy" id="556532"/>
    <lineage>
        <taxon>Bacteria</taxon>
        <taxon>Bacillati</taxon>
        <taxon>Actinomycetota</taxon>
        <taxon>Actinomycetes</taxon>
        <taxon>Micromonosporales</taxon>
        <taxon>Micromonosporaceae</taxon>
        <taxon>Rugosimonospora</taxon>
    </lineage>
</organism>
<dbReference type="InterPro" id="IPR021878">
    <property type="entry name" value="TgpA_N"/>
</dbReference>
<feature type="transmembrane region" description="Helical" evidence="1">
    <location>
        <begin position="36"/>
        <end position="56"/>
    </location>
</feature>
<dbReference type="InterPro" id="IPR038765">
    <property type="entry name" value="Papain-like_cys_pep_sf"/>
</dbReference>
<dbReference type="InterPro" id="IPR052901">
    <property type="entry name" value="Bact_TGase-like"/>
</dbReference>
<evidence type="ECO:0000313" key="4">
    <source>
        <dbReference type="Proteomes" id="UP000642748"/>
    </source>
</evidence>
<keyword evidence="1" id="KW-0812">Transmembrane</keyword>
<dbReference type="Proteomes" id="UP000642748">
    <property type="component" value="Unassembled WGS sequence"/>
</dbReference>
<name>A0A8J3QYI1_9ACTN</name>
<dbReference type="Gene3D" id="3.10.620.30">
    <property type="match status" value="1"/>
</dbReference>
<feature type="transmembrane region" description="Helical" evidence="1">
    <location>
        <begin position="63"/>
        <end position="85"/>
    </location>
</feature>
<sequence>MSRAGAMPALVVSELLVSALLTGCAGLALHRVFAVGALLPVLAVAGFGSALLVALVSTGSRRLSLWLAAPLSVVVWLLLAGATVLRSDAVLVVLPSAATLGDIGAGLRDSWLQLLATILPAPAQPRLLVAVSALVWVAGYAAAELTARTRTAIGPMVPPLLLLLAGLLLGVSGPGSNLAVAVGFLALALFFALMRQPERGQRRAVLRRYLAGLPMLGAVALVAALLGPRLPVLDQRKPFDLRHYVMPAGQPRTTVNPLDQVSAWLATPGLPLFSARSPSAVDWRIASLDVFDGQTWTTSGRFVSTGQRVPAPESGPARTIRMTTEVTVGGLTGLWLPAAESPSAVTGTAVDVDPSTGVLLSQTGLRPDLRYEVTSRVPEFDAATLRFAVPAEDPAARAALTLPSGLPQSIVDTAQQATAGATFPAQQATRLETYLRGTETNDPTAPPGHTYGHLAYFLTVAHRGTTEQFATAFAVMARSLGLPTRIVVGFATGLPAPDGSYTVRGSDALVWPEVDFRGIGWVPFYPTPVAGSASAGAQATPAGATSARQEIDDSLASAPVTRPVLPSTAPHVSHGSGRHGGSGLSWWPYLLILPAGLAVGYLAAVLLVPYLRTRRRRAAGRVAGAWTELVYRLGPLRLGDLSARTTGEVAVAAANRLGGDTGGHLNHLAALADFATFSEFAALPESGALSESGTLAESGTLPEFATPSGGPGPAHYGAIAWQQVDAVRPAIPRAVGRLAMLRYRLRPAVLRS</sequence>
<keyword evidence="4" id="KW-1185">Reference proteome</keyword>
<dbReference type="EMBL" id="BONZ01000073">
    <property type="protein sequence ID" value="GIH18856.1"/>
    <property type="molecule type" value="Genomic_DNA"/>
</dbReference>
<protein>
    <recommendedName>
        <fullName evidence="2">Transglutaminase-like domain-containing protein</fullName>
    </recommendedName>
</protein>
<dbReference type="SUPFAM" id="SSF54001">
    <property type="entry name" value="Cysteine proteinases"/>
    <property type="match status" value="1"/>
</dbReference>
<dbReference type="PANTHER" id="PTHR42736:SF1">
    <property type="entry name" value="PROTEIN-GLUTAMINE GAMMA-GLUTAMYLTRANSFERASE"/>
    <property type="match status" value="1"/>
</dbReference>
<feature type="transmembrane region" description="Helical" evidence="1">
    <location>
        <begin position="586"/>
        <end position="611"/>
    </location>
</feature>
<evidence type="ECO:0000256" key="1">
    <source>
        <dbReference type="SAM" id="Phobius"/>
    </source>
</evidence>
<comment type="caution">
    <text evidence="3">The sequence shown here is derived from an EMBL/GenBank/DDBJ whole genome shotgun (WGS) entry which is preliminary data.</text>
</comment>
<evidence type="ECO:0000259" key="2">
    <source>
        <dbReference type="SMART" id="SM00460"/>
    </source>
</evidence>
<evidence type="ECO:0000313" key="3">
    <source>
        <dbReference type="EMBL" id="GIH18856.1"/>
    </source>
</evidence>
<dbReference type="AlphaFoldDB" id="A0A8J3QYI1"/>
<gene>
    <name evidence="3" type="ORF">Raf01_70280</name>
</gene>
<feature type="transmembrane region" description="Helical" evidence="1">
    <location>
        <begin position="152"/>
        <end position="171"/>
    </location>
</feature>
<dbReference type="InterPro" id="IPR002931">
    <property type="entry name" value="Transglutaminase-like"/>
</dbReference>
<dbReference type="SMART" id="SM00460">
    <property type="entry name" value="TGc"/>
    <property type="match status" value="1"/>
</dbReference>
<dbReference type="PANTHER" id="PTHR42736">
    <property type="entry name" value="PROTEIN-GLUTAMINE GAMMA-GLUTAMYLTRANSFERASE"/>
    <property type="match status" value="1"/>
</dbReference>
<accession>A0A8J3QYI1</accession>
<dbReference type="Pfam" id="PF01841">
    <property type="entry name" value="Transglut_core"/>
    <property type="match status" value="1"/>
</dbReference>
<dbReference type="Pfam" id="PF11992">
    <property type="entry name" value="TgpA_N"/>
    <property type="match status" value="1"/>
</dbReference>
<feature type="transmembrane region" description="Helical" evidence="1">
    <location>
        <begin position="127"/>
        <end position="145"/>
    </location>
</feature>
<feature type="transmembrane region" description="Helical" evidence="1">
    <location>
        <begin position="177"/>
        <end position="194"/>
    </location>
</feature>
<keyword evidence="1" id="KW-1133">Transmembrane helix</keyword>
<reference evidence="3" key="1">
    <citation type="submission" date="2021-01" db="EMBL/GenBank/DDBJ databases">
        <title>Whole genome shotgun sequence of Rugosimonospora africana NBRC 104875.</title>
        <authorList>
            <person name="Komaki H."/>
            <person name="Tamura T."/>
        </authorList>
    </citation>
    <scope>NUCLEOTIDE SEQUENCE</scope>
    <source>
        <strain evidence="3">NBRC 104875</strain>
    </source>
</reference>
<dbReference type="RefSeq" id="WP_203922351.1">
    <property type="nucleotide sequence ID" value="NZ_BONZ01000073.1"/>
</dbReference>
<feature type="transmembrane region" description="Helical" evidence="1">
    <location>
        <begin position="206"/>
        <end position="227"/>
    </location>
</feature>
<feature type="domain" description="Transglutaminase-like" evidence="2">
    <location>
        <begin position="458"/>
        <end position="528"/>
    </location>
</feature>